<organism evidence="1 2">
    <name type="scientific">Sutcliffiella tianshenii</name>
    <dbReference type="NCBI Taxonomy" id="1463404"/>
    <lineage>
        <taxon>Bacteria</taxon>
        <taxon>Bacillati</taxon>
        <taxon>Bacillota</taxon>
        <taxon>Bacilli</taxon>
        <taxon>Bacillales</taxon>
        <taxon>Bacillaceae</taxon>
        <taxon>Sutcliffiella</taxon>
    </lineage>
</organism>
<dbReference type="EMBL" id="JAFBED010000004">
    <property type="protein sequence ID" value="MBM7620607.1"/>
    <property type="molecule type" value="Genomic_DNA"/>
</dbReference>
<evidence type="ECO:0000313" key="2">
    <source>
        <dbReference type="Proteomes" id="UP000737402"/>
    </source>
</evidence>
<comment type="caution">
    <text evidence="1">The sequence shown here is derived from an EMBL/GenBank/DDBJ whole genome shotgun (WGS) entry which is preliminary data.</text>
</comment>
<proteinExistence type="predicted"/>
<reference evidence="1 2" key="1">
    <citation type="submission" date="2021-01" db="EMBL/GenBank/DDBJ databases">
        <title>Genomic Encyclopedia of Type Strains, Phase IV (KMG-IV): sequencing the most valuable type-strain genomes for metagenomic binning, comparative biology and taxonomic classification.</title>
        <authorList>
            <person name="Goeker M."/>
        </authorList>
    </citation>
    <scope>NUCLEOTIDE SEQUENCE [LARGE SCALE GENOMIC DNA]</scope>
    <source>
        <strain evidence="1 2">DSM 25879</strain>
    </source>
</reference>
<keyword evidence="2" id="KW-1185">Reference proteome</keyword>
<gene>
    <name evidence="1" type="ORF">JOC95_002460</name>
</gene>
<dbReference type="Proteomes" id="UP000737402">
    <property type="component" value="Unassembled WGS sequence"/>
</dbReference>
<sequence>MIILHNGFVKENSGYYSKLAVDWSNRRRLLREEAFSGDPTGVAEEAPQTPRGKRSLVRNSTAVFNRVYIIKVQLIVTTIQAKGD</sequence>
<protein>
    <submittedName>
        <fullName evidence="1">Uncharacterized protein</fullName>
    </submittedName>
</protein>
<evidence type="ECO:0000313" key="1">
    <source>
        <dbReference type="EMBL" id="MBM7620607.1"/>
    </source>
</evidence>
<accession>A0ABS2P0X0</accession>
<name>A0ABS2P0X0_9BACI</name>